<dbReference type="AlphaFoldDB" id="A0AAN4Q2E0"/>
<evidence type="ECO:0000313" key="2">
    <source>
        <dbReference type="Proteomes" id="UP000248291"/>
    </source>
</evidence>
<protein>
    <submittedName>
        <fullName evidence="1">Lactate dehydrogenase or related 2-hydroxyacid dehydrogenase</fullName>
    </submittedName>
</protein>
<dbReference type="EMBL" id="BGKA01000076">
    <property type="protein sequence ID" value="GBH16179.1"/>
    <property type="molecule type" value="Genomic_DNA"/>
</dbReference>
<sequence length="51" mass="5914">MAPPGFFIKRLEEGLKQASTFYHLLASDSKNPPPYQTIRLFPRLIYQVFAD</sequence>
<gene>
    <name evidence="1" type="ORF">KPSA3_02119</name>
</gene>
<name>A0AAN4Q2E0_PSESF</name>
<reference evidence="1 2" key="1">
    <citation type="submission" date="2018-04" db="EMBL/GenBank/DDBJ databases">
        <title>Draft genome sequence of Pseudomonas syringae pv. actinidiae biovar 3 strains isolated from kiwifruit in Kagawa prefecture.</title>
        <authorList>
            <person name="Tabuchi M."/>
            <person name="Saito M."/>
            <person name="Fujiwara S."/>
            <person name="Sasa N."/>
            <person name="Akimitsu K."/>
            <person name="Gomi K."/>
            <person name="Konishi-Sugita S."/>
            <person name="Hamano K."/>
            <person name="Kataoka I."/>
        </authorList>
    </citation>
    <scope>NUCLEOTIDE SEQUENCE [LARGE SCALE GENOMIC DNA]</scope>
    <source>
        <strain evidence="1 2">MAFF212211</strain>
    </source>
</reference>
<evidence type="ECO:0000313" key="1">
    <source>
        <dbReference type="EMBL" id="GBH16179.1"/>
    </source>
</evidence>
<comment type="caution">
    <text evidence="1">The sequence shown here is derived from an EMBL/GenBank/DDBJ whole genome shotgun (WGS) entry which is preliminary data.</text>
</comment>
<dbReference type="Proteomes" id="UP000248291">
    <property type="component" value="Unassembled WGS sequence"/>
</dbReference>
<proteinExistence type="predicted"/>
<accession>A0AAN4Q2E0</accession>
<organism evidence="1 2">
    <name type="scientific">Pseudomonas syringae pv. actinidiae</name>
    <dbReference type="NCBI Taxonomy" id="103796"/>
    <lineage>
        <taxon>Bacteria</taxon>
        <taxon>Pseudomonadati</taxon>
        <taxon>Pseudomonadota</taxon>
        <taxon>Gammaproteobacteria</taxon>
        <taxon>Pseudomonadales</taxon>
        <taxon>Pseudomonadaceae</taxon>
        <taxon>Pseudomonas</taxon>
        <taxon>Pseudomonas syringae</taxon>
    </lineage>
</organism>